<comment type="caution">
    <text evidence="2">The sequence shown here is derived from an EMBL/GenBank/DDBJ whole genome shotgun (WGS) entry which is preliminary data.</text>
</comment>
<evidence type="ECO:0000313" key="2">
    <source>
        <dbReference type="EMBL" id="EQD33904.1"/>
    </source>
</evidence>
<accession>T0ZYU8</accession>
<keyword evidence="1" id="KW-0812">Transmembrane</keyword>
<reference evidence="2" key="1">
    <citation type="submission" date="2013-08" db="EMBL/GenBank/DDBJ databases">
        <authorList>
            <person name="Mendez C."/>
            <person name="Richter M."/>
            <person name="Ferrer M."/>
            <person name="Sanchez J."/>
        </authorList>
    </citation>
    <scope>NUCLEOTIDE SEQUENCE</scope>
</reference>
<feature type="transmembrane region" description="Helical" evidence="1">
    <location>
        <begin position="148"/>
        <end position="170"/>
    </location>
</feature>
<feature type="non-terminal residue" evidence="2">
    <location>
        <position position="1"/>
    </location>
</feature>
<dbReference type="EMBL" id="AUZY01011587">
    <property type="protein sequence ID" value="EQD33904.1"/>
    <property type="molecule type" value="Genomic_DNA"/>
</dbReference>
<evidence type="ECO:0000256" key="1">
    <source>
        <dbReference type="SAM" id="Phobius"/>
    </source>
</evidence>
<evidence type="ECO:0008006" key="3">
    <source>
        <dbReference type="Google" id="ProtNLM"/>
    </source>
</evidence>
<keyword evidence="1" id="KW-0472">Membrane</keyword>
<sequence length="186" mass="18941">SWSVTVNGQTKSSSTGSITFSEPNGTYSYSIGSVTGYHTSAATGNINISDAGKSVAVSFSQNSYMVTVIETGLPSGDSWTFTLDGKNYTSTSDVLNISMVSGTYASSTTGPAGYTVSSSLNVTVNNANVSVTVTFKQQTSKPNTTASLLGGIGIGALVGAVAGVFAAMYFTGSGVFRTRKEKGGNP</sequence>
<keyword evidence="1" id="KW-1133">Transmembrane helix</keyword>
<organism evidence="2">
    <name type="scientific">mine drainage metagenome</name>
    <dbReference type="NCBI Taxonomy" id="410659"/>
    <lineage>
        <taxon>unclassified sequences</taxon>
        <taxon>metagenomes</taxon>
        <taxon>ecological metagenomes</taxon>
    </lineage>
</organism>
<reference evidence="2" key="2">
    <citation type="journal article" date="2014" name="ISME J.">
        <title>Microbial stratification in low pH oxic and suboxic macroscopic growths along an acid mine drainage.</title>
        <authorList>
            <person name="Mendez-Garcia C."/>
            <person name="Mesa V."/>
            <person name="Sprenger R.R."/>
            <person name="Richter M."/>
            <person name="Diez M.S."/>
            <person name="Solano J."/>
            <person name="Bargiela R."/>
            <person name="Golyshina O.V."/>
            <person name="Manteca A."/>
            <person name="Ramos J.L."/>
            <person name="Gallego J.R."/>
            <person name="Llorente I."/>
            <person name="Martins Dos Santos V.A."/>
            <person name="Jensen O.N."/>
            <person name="Pelaez A.I."/>
            <person name="Sanchez J."/>
            <person name="Ferrer M."/>
        </authorList>
    </citation>
    <scope>NUCLEOTIDE SEQUENCE</scope>
</reference>
<protein>
    <recommendedName>
        <fullName evidence="3">Thermopsin</fullName>
    </recommendedName>
</protein>
<gene>
    <name evidence="2" type="ORF">B1B_17360</name>
</gene>
<name>T0ZYU8_9ZZZZ</name>
<dbReference type="AlphaFoldDB" id="T0ZYU8"/>
<proteinExistence type="predicted"/>